<dbReference type="GO" id="GO:0016020">
    <property type="term" value="C:membrane"/>
    <property type="evidence" value="ECO:0007669"/>
    <property type="project" value="TreeGrafter"/>
</dbReference>
<comment type="caution">
    <text evidence="2">The sequence shown here is derived from an EMBL/GenBank/DDBJ whole genome shotgun (WGS) entry which is preliminary data.</text>
</comment>
<reference evidence="2" key="1">
    <citation type="submission" date="2023-07" db="EMBL/GenBank/DDBJ databases">
        <title>Black Yeasts Isolated from many extreme environments.</title>
        <authorList>
            <person name="Coleine C."/>
            <person name="Stajich J.E."/>
            <person name="Selbmann L."/>
        </authorList>
    </citation>
    <scope>NUCLEOTIDE SEQUENCE</scope>
    <source>
        <strain evidence="2">CCFEE 5485</strain>
    </source>
</reference>
<dbReference type="AlphaFoldDB" id="A0AAE0WN09"/>
<name>A0AAE0WN09_9PEZI</name>
<feature type="domain" description="AB hydrolase-1" evidence="1">
    <location>
        <begin position="28"/>
        <end position="193"/>
    </location>
</feature>
<evidence type="ECO:0000313" key="2">
    <source>
        <dbReference type="EMBL" id="KAK3674685.1"/>
    </source>
</evidence>
<dbReference type="InterPro" id="IPR000073">
    <property type="entry name" value="AB_hydrolase_1"/>
</dbReference>
<organism evidence="2 3">
    <name type="scientific">Recurvomyces mirabilis</name>
    <dbReference type="NCBI Taxonomy" id="574656"/>
    <lineage>
        <taxon>Eukaryota</taxon>
        <taxon>Fungi</taxon>
        <taxon>Dikarya</taxon>
        <taxon>Ascomycota</taxon>
        <taxon>Pezizomycotina</taxon>
        <taxon>Dothideomycetes</taxon>
        <taxon>Dothideomycetidae</taxon>
        <taxon>Mycosphaerellales</taxon>
        <taxon>Teratosphaeriaceae</taxon>
        <taxon>Recurvomyces</taxon>
    </lineage>
</organism>
<dbReference type="SUPFAM" id="SSF53474">
    <property type="entry name" value="alpha/beta-Hydrolases"/>
    <property type="match status" value="1"/>
</dbReference>
<dbReference type="GO" id="GO:0046464">
    <property type="term" value="P:acylglycerol catabolic process"/>
    <property type="evidence" value="ECO:0007669"/>
    <property type="project" value="TreeGrafter"/>
</dbReference>
<dbReference type="PANTHER" id="PTHR43798">
    <property type="entry name" value="MONOACYLGLYCEROL LIPASE"/>
    <property type="match status" value="1"/>
</dbReference>
<dbReference type="EMBL" id="JAUTXT010000018">
    <property type="protein sequence ID" value="KAK3674685.1"/>
    <property type="molecule type" value="Genomic_DNA"/>
</dbReference>
<protein>
    <recommendedName>
        <fullName evidence="1">AB hydrolase-1 domain-containing protein</fullName>
    </recommendedName>
</protein>
<dbReference type="InterPro" id="IPR050266">
    <property type="entry name" value="AB_hydrolase_sf"/>
</dbReference>
<evidence type="ECO:0000259" key="1">
    <source>
        <dbReference type="Pfam" id="PF12697"/>
    </source>
</evidence>
<keyword evidence="3" id="KW-1185">Reference proteome</keyword>
<dbReference type="Gene3D" id="3.40.50.1820">
    <property type="entry name" value="alpha/beta hydrolase"/>
    <property type="match status" value="1"/>
</dbReference>
<proteinExistence type="predicted"/>
<dbReference type="GO" id="GO:0047372">
    <property type="term" value="F:monoacylglycerol lipase activity"/>
    <property type="evidence" value="ECO:0007669"/>
    <property type="project" value="TreeGrafter"/>
</dbReference>
<dbReference type="PANTHER" id="PTHR43798:SF5">
    <property type="entry name" value="MONOACYLGLYCEROL LIPASE ABHD6"/>
    <property type="match status" value="1"/>
</dbReference>
<accession>A0AAE0WN09</accession>
<dbReference type="InterPro" id="IPR029058">
    <property type="entry name" value="AB_hydrolase_fold"/>
</dbReference>
<dbReference type="Pfam" id="PF12697">
    <property type="entry name" value="Abhydrolase_6"/>
    <property type="match status" value="1"/>
</dbReference>
<gene>
    <name evidence="2" type="ORF">LTR78_005407</name>
</gene>
<evidence type="ECO:0000313" key="3">
    <source>
        <dbReference type="Proteomes" id="UP001274830"/>
    </source>
</evidence>
<dbReference type="Proteomes" id="UP001274830">
    <property type="component" value="Unassembled WGS sequence"/>
</dbReference>
<sequence length="270" mass="29293">MPSAANANDTPAPVLYYSQHNTEQATSIIFIQGAGGDGQDWLPIAKLMPNYHTILPDLPAHGKSFDIKPFSKELSARLLAELISKHAHSGKAHVIGLSLGAFVAVELATAYPDVVLGMFISGLKCLPPNLATGFGSYVAFAMGRLESVVPISVIRWLMDGAEIRDPHPEQSHPERTRAIMLAISRPEHVLPWPARTCIIAAGKAGILPTSDTPADAIMFRDAGRKGNAETIAYTHALMRHPWNVQDPGLFAKAASCWFERRPLPEGFVEM</sequence>